<organism evidence="1 2">
    <name type="scientific">Cellulomonas xylanilytica</name>
    <dbReference type="NCBI Taxonomy" id="233583"/>
    <lineage>
        <taxon>Bacteria</taxon>
        <taxon>Bacillati</taxon>
        <taxon>Actinomycetota</taxon>
        <taxon>Actinomycetes</taxon>
        <taxon>Micrococcales</taxon>
        <taxon>Cellulomonadaceae</taxon>
        <taxon>Cellulomonas</taxon>
    </lineage>
</organism>
<protein>
    <submittedName>
        <fullName evidence="1">Uncharacterized protein</fullName>
    </submittedName>
</protein>
<proteinExistence type="predicted"/>
<evidence type="ECO:0000313" key="2">
    <source>
        <dbReference type="Proteomes" id="UP000321118"/>
    </source>
</evidence>
<evidence type="ECO:0000313" key="1">
    <source>
        <dbReference type="EMBL" id="GEK21514.1"/>
    </source>
</evidence>
<accession>A0A510V3R4</accession>
<sequence>MDRSGTVFNGAPAAVVPLDACLSTADLALVGAGAMGLTSEVSRIVSSVGAGEN</sequence>
<keyword evidence="2" id="KW-1185">Reference proteome</keyword>
<name>A0A510V3R4_9CELL</name>
<dbReference type="AlphaFoldDB" id="A0A510V3R4"/>
<dbReference type="Proteomes" id="UP000321118">
    <property type="component" value="Unassembled WGS sequence"/>
</dbReference>
<reference evidence="1 2" key="1">
    <citation type="submission" date="2019-07" db="EMBL/GenBank/DDBJ databases">
        <title>Whole genome shotgun sequence of Cellulomonas xylanilytica NBRC 101102.</title>
        <authorList>
            <person name="Hosoyama A."/>
            <person name="Uohara A."/>
            <person name="Ohji S."/>
            <person name="Ichikawa N."/>
        </authorList>
    </citation>
    <scope>NUCLEOTIDE SEQUENCE [LARGE SCALE GENOMIC DNA]</scope>
    <source>
        <strain evidence="1 2">NBRC 101102</strain>
    </source>
</reference>
<comment type="caution">
    <text evidence="1">The sequence shown here is derived from an EMBL/GenBank/DDBJ whole genome shotgun (WGS) entry which is preliminary data.</text>
</comment>
<dbReference type="EMBL" id="BJUB01000006">
    <property type="protein sequence ID" value="GEK21514.1"/>
    <property type="molecule type" value="Genomic_DNA"/>
</dbReference>
<gene>
    <name evidence="1" type="ORF">CXY01_20340</name>
</gene>